<dbReference type="FunFam" id="1.25.40.10:FF:000606">
    <property type="entry name" value="Putative pentatricopeptide repeat-containing protein"/>
    <property type="match status" value="1"/>
</dbReference>
<dbReference type="AlphaFoldDB" id="A0A7J0H0B3"/>
<proteinExistence type="predicted"/>
<keyword evidence="4" id="KW-1185">Reference proteome</keyword>
<accession>A0A7J0H0B3</accession>
<dbReference type="GO" id="GO:0003723">
    <property type="term" value="F:RNA binding"/>
    <property type="evidence" value="ECO:0007669"/>
    <property type="project" value="InterPro"/>
</dbReference>
<dbReference type="EMBL" id="BJWL01000025">
    <property type="protein sequence ID" value="GFZ16525.1"/>
    <property type="molecule type" value="Genomic_DNA"/>
</dbReference>
<feature type="repeat" description="PPR" evidence="2">
    <location>
        <begin position="207"/>
        <end position="237"/>
    </location>
</feature>
<dbReference type="PANTHER" id="PTHR47926">
    <property type="entry name" value="PENTATRICOPEPTIDE REPEAT-CONTAINING PROTEIN"/>
    <property type="match status" value="1"/>
</dbReference>
<comment type="caution">
    <text evidence="3">The sequence shown here is derived from an EMBL/GenBank/DDBJ whole genome shotgun (WGS) entry which is preliminary data.</text>
</comment>
<keyword evidence="1" id="KW-0677">Repeat</keyword>
<dbReference type="FunFam" id="1.25.40.10:FF:001486">
    <property type="entry name" value="Pentatricopeptide repeat-containing protein mitochondrial"/>
    <property type="match status" value="1"/>
</dbReference>
<dbReference type="InterPro" id="IPR002885">
    <property type="entry name" value="PPR_rpt"/>
</dbReference>
<feature type="repeat" description="PPR" evidence="2">
    <location>
        <begin position="75"/>
        <end position="109"/>
    </location>
</feature>
<evidence type="ECO:0000313" key="4">
    <source>
        <dbReference type="Proteomes" id="UP000585474"/>
    </source>
</evidence>
<organism evidence="3 4">
    <name type="scientific">Actinidia rufa</name>
    <dbReference type="NCBI Taxonomy" id="165716"/>
    <lineage>
        <taxon>Eukaryota</taxon>
        <taxon>Viridiplantae</taxon>
        <taxon>Streptophyta</taxon>
        <taxon>Embryophyta</taxon>
        <taxon>Tracheophyta</taxon>
        <taxon>Spermatophyta</taxon>
        <taxon>Magnoliopsida</taxon>
        <taxon>eudicotyledons</taxon>
        <taxon>Gunneridae</taxon>
        <taxon>Pentapetalae</taxon>
        <taxon>asterids</taxon>
        <taxon>Ericales</taxon>
        <taxon>Actinidiaceae</taxon>
        <taxon>Actinidia</taxon>
    </lineage>
</organism>
<dbReference type="Pfam" id="PF01535">
    <property type="entry name" value="PPR"/>
    <property type="match status" value="2"/>
</dbReference>
<dbReference type="Proteomes" id="UP000585474">
    <property type="component" value="Unassembled WGS sequence"/>
</dbReference>
<feature type="repeat" description="PPR" evidence="2">
    <location>
        <begin position="339"/>
        <end position="374"/>
    </location>
</feature>
<dbReference type="PANTHER" id="PTHR47926:SF341">
    <property type="entry name" value="PENTATRICOPEPTIDE REPEAT-CONTAINING PROTEIN"/>
    <property type="match status" value="1"/>
</dbReference>
<protein>
    <submittedName>
        <fullName evidence="3">Pentatricopeptide repeat (PPR) superfamily protein</fullName>
    </submittedName>
</protein>
<reference evidence="3 4" key="1">
    <citation type="submission" date="2019-07" db="EMBL/GenBank/DDBJ databases">
        <title>De Novo Assembly of kiwifruit Actinidia rufa.</title>
        <authorList>
            <person name="Sugita-Konishi S."/>
            <person name="Sato K."/>
            <person name="Mori E."/>
            <person name="Abe Y."/>
            <person name="Kisaki G."/>
            <person name="Hamano K."/>
            <person name="Suezawa K."/>
            <person name="Otani M."/>
            <person name="Fukuda T."/>
            <person name="Manabe T."/>
            <person name="Gomi K."/>
            <person name="Tabuchi M."/>
            <person name="Akimitsu K."/>
            <person name="Kataoka I."/>
        </authorList>
    </citation>
    <scope>NUCLEOTIDE SEQUENCE [LARGE SCALE GENOMIC DNA]</scope>
    <source>
        <strain evidence="4">cv. Fuchu</strain>
    </source>
</reference>
<dbReference type="PROSITE" id="PS51375">
    <property type="entry name" value="PPR"/>
    <property type="match status" value="4"/>
</dbReference>
<evidence type="ECO:0000256" key="1">
    <source>
        <dbReference type="ARBA" id="ARBA00022737"/>
    </source>
</evidence>
<feature type="repeat" description="PPR" evidence="2">
    <location>
        <begin position="238"/>
        <end position="272"/>
    </location>
</feature>
<name>A0A7J0H0B3_9ERIC</name>
<sequence length="534" mass="58955">MLNSVTKPNAFALVHLIGACTQIGAHSYGQQLHCYVLRSGFVPNIFVSTSLINFYVGFGSLSDAHKVFDEISQPSVVSWNSLISGCVRLGHFRKALGLFLELDRSDIFADSFSFTSALAACGQLNLLKLGKSIHSKVVKIGVECSVVVENCLVDMYGKCGSVKEAIWVFDKIVYKDIISWNSVIAASARNQKLEQAVSFLQQMPNPDTISYNELINGFAQFGSMDDAIEVLLNMPSPNSSSWNSIITGYVNRDQAREALDFFSNMHANDIEMDQFTFSSILSGIASLSALTWGILIHSCTIKHGLDVSIVVGSALIDMYSKCGEVENAELIFKSLPRRNLVTWNAMISGLAHNGDSTKVIELYEQLKMVKDLKPDGITFLNVLSACWRNQIPFEVANQYFKSMINDYGIEATPEHCASMITLMGKWGEVWRAEKMIRELGFGSCGLVWRALLGACGTCGDLKFAELAAAKVVELEGEKELVYVMMSNIYTACGKWDDASVVRQAMRRRSVRKEVGCSWIEIDNVVPTLDGTFLA</sequence>
<dbReference type="InterPro" id="IPR046848">
    <property type="entry name" value="E_motif"/>
</dbReference>
<dbReference type="NCBIfam" id="TIGR00756">
    <property type="entry name" value="PPR"/>
    <property type="match status" value="3"/>
</dbReference>
<dbReference type="OrthoDB" id="1662615at2759"/>
<dbReference type="InterPro" id="IPR046960">
    <property type="entry name" value="PPR_At4g14850-like_plant"/>
</dbReference>
<dbReference type="Pfam" id="PF13041">
    <property type="entry name" value="PPR_2"/>
    <property type="match status" value="3"/>
</dbReference>
<dbReference type="InterPro" id="IPR011990">
    <property type="entry name" value="TPR-like_helical_dom_sf"/>
</dbReference>
<dbReference type="Pfam" id="PF12854">
    <property type="entry name" value="PPR_1"/>
    <property type="match status" value="1"/>
</dbReference>
<evidence type="ECO:0000256" key="2">
    <source>
        <dbReference type="PROSITE-ProRule" id="PRU00708"/>
    </source>
</evidence>
<gene>
    <name evidence="3" type="ORF">Acr_25g0009340</name>
</gene>
<dbReference type="FunFam" id="1.25.40.10:FF:000351">
    <property type="entry name" value="Pentatricopeptide repeat-containing protein"/>
    <property type="match status" value="1"/>
</dbReference>
<evidence type="ECO:0000313" key="3">
    <source>
        <dbReference type="EMBL" id="GFZ16525.1"/>
    </source>
</evidence>
<dbReference type="GO" id="GO:0009451">
    <property type="term" value="P:RNA modification"/>
    <property type="evidence" value="ECO:0007669"/>
    <property type="project" value="InterPro"/>
</dbReference>
<dbReference type="PROSITE" id="PS51257">
    <property type="entry name" value="PROKAR_LIPOPROTEIN"/>
    <property type="match status" value="1"/>
</dbReference>
<dbReference type="FunFam" id="1.25.40.10:FF:000090">
    <property type="entry name" value="Pentatricopeptide repeat-containing protein, chloroplastic"/>
    <property type="match status" value="1"/>
</dbReference>
<dbReference type="Gene3D" id="1.25.40.10">
    <property type="entry name" value="Tetratricopeptide repeat domain"/>
    <property type="match status" value="5"/>
</dbReference>
<dbReference type="Pfam" id="PF20431">
    <property type="entry name" value="E_motif"/>
    <property type="match status" value="1"/>
</dbReference>